<protein>
    <submittedName>
        <fullName evidence="1">Uncharacterized protein</fullName>
    </submittedName>
</protein>
<reference evidence="1 2" key="1">
    <citation type="journal article" date="2012" name="Eukaryot. Cell">
        <title>Draft genome sequence of CBS 2479, the standard type strain of Trichosporon asahii.</title>
        <authorList>
            <person name="Yang R.Y."/>
            <person name="Li H.T."/>
            <person name="Zhu H."/>
            <person name="Zhou G.P."/>
            <person name="Wang M."/>
            <person name="Wang L."/>
        </authorList>
    </citation>
    <scope>NUCLEOTIDE SEQUENCE [LARGE SCALE GENOMIC DNA]</scope>
    <source>
        <strain evidence="2">ATCC 90039 / CBS 2479 / JCM 2466 / KCTC 7840 / NCYC 2677 / UAMH 7654</strain>
    </source>
</reference>
<dbReference type="EMBL" id="ALBS01000324">
    <property type="protein sequence ID" value="EJT45534.1"/>
    <property type="molecule type" value="Genomic_DNA"/>
</dbReference>
<comment type="caution">
    <text evidence="1">The sequence shown here is derived from an EMBL/GenBank/DDBJ whole genome shotgun (WGS) entry which is preliminary data.</text>
</comment>
<sequence>MVFGFGSNDPAKIAWQNLEQATARGISSIDKREAAAKIFHQEKGHVHGALMLALYYRATILSRDYEAEEAYKAWQEMLGRCEKYGRAKVDPFGLEVKGKENWYIFQRNQAAECRESSNAADQEYVKAFVEDWNNKHGAPQ</sequence>
<gene>
    <name evidence="1" type="ORF">A1Q1_05980</name>
</gene>
<dbReference type="VEuPathDB" id="FungiDB:A1Q1_05980"/>
<evidence type="ECO:0000313" key="2">
    <source>
        <dbReference type="Proteomes" id="UP000002748"/>
    </source>
</evidence>
<accession>J6EML3</accession>
<dbReference type="KEGG" id="tasa:A1Q1_05980"/>
<dbReference type="GeneID" id="25989492"/>
<proteinExistence type="predicted"/>
<dbReference type="HOGENOM" id="CLU_1846507_0_0_1"/>
<dbReference type="AlphaFoldDB" id="J6EML3"/>
<dbReference type="RefSeq" id="XP_014176664.1">
    <property type="nucleotide sequence ID" value="XM_014321189.1"/>
</dbReference>
<dbReference type="Proteomes" id="UP000002748">
    <property type="component" value="Unassembled WGS sequence"/>
</dbReference>
<organism evidence="1 2">
    <name type="scientific">Trichosporon asahii var. asahii (strain ATCC 90039 / CBS 2479 / JCM 2466 / KCTC 7840 / NBRC 103889/ NCYC 2677 / UAMH 7654)</name>
    <name type="common">Yeast</name>
    <dbReference type="NCBI Taxonomy" id="1186058"/>
    <lineage>
        <taxon>Eukaryota</taxon>
        <taxon>Fungi</taxon>
        <taxon>Dikarya</taxon>
        <taxon>Basidiomycota</taxon>
        <taxon>Agaricomycotina</taxon>
        <taxon>Tremellomycetes</taxon>
        <taxon>Trichosporonales</taxon>
        <taxon>Trichosporonaceae</taxon>
        <taxon>Trichosporon</taxon>
    </lineage>
</organism>
<name>J6EML3_TRIAS</name>
<evidence type="ECO:0000313" key="1">
    <source>
        <dbReference type="EMBL" id="EJT45534.1"/>
    </source>
</evidence>